<feature type="compositionally biased region" description="Basic and acidic residues" evidence="1">
    <location>
        <begin position="381"/>
        <end position="393"/>
    </location>
</feature>
<dbReference type="Proteomes" id="UP001595921">
    <property type="component" value="Unassembled WGS sequence"/>
</dbReference>
<evidence type="ECO:0000256" key="2">
    <source>
        <dbReference type="SAM" id="Phobius"/>
    </source>
</evidence>
<dbReference type="EMBL" id="JBHSDS010000006">
    <property type="protein sequence ID" value="MFC4358524.1"/>
    <property type="molecule type" value="Genomic_DNA"/>
</dbReference>
<organism evidence="3 4">
    <name type="scientific">Halobium salinum</name>
    <dbReference type="NCBI Taxonomy" id="1364940"/>
    <lineage>
        <taxon>Archaea</taxon>
        <taxon>Methanobacteriati</taxon>
        <taxon>Methanobacteriota</taxon>
        <taxon>Stenosarchaea group</taxon>
        <taxon>Halobacteria</taxon>
        <taxon>Halobacteriales</taxon>
        <taxon>Haloferacaceae</taxon>
        <taxon>Halobium</taxon>
    </lineage>
</organism>
<feature type="region of interest" description="Disordered" evidence="1">
    <location>
        <begin position="144"/>
        <end position="185"/>
    </location>
</feature>
<keyword evidence="2" id="KW-1133">Transmembrane helix</keyword>
<name>A0ABD5PCB0_9EURY</name>
<accession>A0ABD5PCB0</accession>
<feature type="compositionally biased region" description="Acidic residues" evidence="1">
    <location>
        <begin position="149"/>
        <end position="167"/>
    </location>
</feature>
<feature type="region of interest" description="Disordered" evidence="1">
    <location>
        <begin position="499"/>
        <end position="563"/>
    </location>
</feature>
<keyword evidence="2" id="KW-0812">Transmembrane</keyword>
<evidence type="ECO:0000256" key="1">
    <source>
        <dbReference type="SAM" id="MobiDB-lite"/>
    </source>
</evidence>
<dbReference type="RefSeq" id="WP_267623724.1">
    <property type="nucleotide sequence ID" value="NZ_JAODIW010000008.1"/>
</dbReference>
<evidence type="ECO:0000313" key="3">
    <source>
        <dbReference type="EMBL" id="MFC4358524.1"/>
    </source>
</evidence>
<reference evidence="3 4" key="1">
    <citation type="journal article" date="2019" name="Int. J. Syst. Evol. Microbiol.">
        <title>The Global Catalogue of Microorganisms (GCM) 10K type strain sequencing project: providing services to taxonomists for standard genome sequencing and annotation.</title>
        <authorList>
            <consortium name="The Broad Institute Genomics Platform"/>
            <consortium name="The Broad Institute Genome Sequencing Center for Infectious Disease"/>
            <person name="Wu L."/>
            <person name="Ma J."/>
        </authorList>
    </citation>
    <scope>NUCLEOTIDE SEQUENCE [LARGE SCALE GENOMIC DNA]</scope>
    <source>
        <strain evidence="3 4">CGMCC 1.12553</strain>
    </source>
</reference>
<gene>
    <name evidence="3" type="ORF">ACFO0N_11290</name>
</gene>
<feature type="compositionally biased region" description="Acidic residues" evidence="1">
    <location>
        <begin position="270"/>
        <end position="279"/>
    </location>
</feature>
<sequence length="563" mass="57948">MPPLSSTAFRERLAALSLPDRAAFVAAVWRARGRSASVDGTRVRIAEKSSADGVESRSWVVDVDFERREADDVDSDDRRYDGEALLDPADLRRLLLYALPAETGDRLVRAHLGVALRSTQYPRATPPDAGDSTDDAELAGDLGGAVEAEGPDEGGGPDDAEAADDVEAASRGSFRGTSDSLGPWVPTSRRRQAVVVLVGVAVVAAVLGGGGLGLPSLGSPDGALSTADEGTTTTESAETAASDAQSAVDGTGAGSASATDPARTASGAEESPDDADSPPDDAAPFTGGDSDASLPPGVTPNAVDARALAAAHGRVLGNTSYTLVLTHREFRDGRPTAVRREVARVEGSERYVSSVTGAGEPTATVQVVADEEVFANGSVRVERGVDGEPRDARSGQSDFAEPDDPFRSRAENYVDWFTSVREAGVVETVERDGRTLYWLSLADDPWLGVENSTGSALVDERGLVHSLRRSYDVPGRPGVSVTVTVEVVNVGETTAPAPAWYRSGAAATDPDDGTPGAPETEETGSDTPNVSAASAEVEAGGEGGTAAGGEVESGSETTVSSAR</sequence>
<comment type="caution">
    <text evidence="3">The sequence shown here is derived from an EMBL/GenBank/DDBJ whole genome shotgun (WGS) entry which is preliminary data.</text>
</comment>
<feature type="compositionally biased region" description="Low complexity" evidence="1">
    <location>
        <begin position="225"/>
        <end position="247"/>
    </location>
</feature>
<keyword evidence="2" id="KW-0472">Membrane</keyword>
<proteinExistence type="predicted"/>
<keyword evidence="4" id="KW-1185">Reference proteome</keyword>
<feature type="transmembrane region" description="Helical" evidence="2">
    <location>
        <begin position="193"/>
        <end position="214"/>
    </location>
</feature>
<feature type="region of interest" description="Disordered" evidence="1">
    <location>
        <begin position="222"/>
        <end position="300"/>
    </location>
</feature>
<evidence type="ECO:0000313" key="4">
    <source>
        <dbReference type="Proteomes" id="UP001595921"/>
    </source>
</evidence>
<feature type="region of interest" description="Disordered" evidence="1">
    <location>
        <begin position="381"/>
        <end position="406"/>
    </location>
</feature>
<dbReference type="AlphaFoldDB" id="A0ABD5PCB0"/>
<protein>
    <submittedName>
        <fullName evidence="3">Uncharacterized protein</fullName>
    </submittedName>
</protein>
<feature type="region of interest" description="Disordered" evidence="1">
    <location>
        <begin position="119"/>
        <end position="138"/>
    </location>
</feature>
<feature type="compositionally biased region" description="Low complexity" evidence="1">
    <location>
        <begin position="548"/>
        <end position="563"/>
    </location>
</feature>